<feature type="active site" description="Proton acceptor" evidence="3">
    <location>
        <position position="207"/>
    </location>
</feature>
<evidence type="ECO:0000256" key="3">
    <source>
        <dbReference type="PIRSR" id="PIRSR000390-1"/>
    </source>
</evidence>
<dbReference type="PANTHER" id="PTHR30244">
    <property type="entry name" value="TRANSAMINASE"/>
    <property type="match status" value="1"/>
</dbReference>
<comment type="similarity">
    <text evidence="2 5">Belongs to the DegT/DnrJ/EryC1 family.</text>
</comment>
<dbReference type="AlphaFoldDB" id="A0A840EHI6"/>
<dbReference type="Pfam" id="PF01041">
    <property type="entry name" value="DegT_DnrJ_EryC1"/>
    <property type="match status" value="1"/>
</dbReference>
<dbReference type="SUPFAM" id="SSF53383">
    <property type="entry name" value="PLP-dependent transferases"/>
    <property type="match status" value="1"/>
</dbReference>
<feature type="modified residue" description="N6-(pyridoxal phosphate)lysine" evidence="4">
    <location>
        <position position="207"/>
    </location>
</feature>
<dbReference type="PANTHER" id="PTHR30244:SF36">
    <property type="entry name" value="3-OXO-GLUCOSE-6-PHOSPHATE:GLUTAMATE AMINOTRANSFERASE"/>
    <property type="match status" value="1"/>
</dbReference>
<dbReference type="Gene3D" id="3.90.1150.10">
    <property type="entry name" value="Aspartate Aminotransferase, domain 1"/>
    <property type="match status" value="1"/>
</dbReference>
<dbReference type="EMBL" id="JACIFF010000008">
    <property type="protein sequence ID" value="MBB4080366.1"/>
    <property type="molecule type" value="Genomic_DNA"/>
</dbReference>
<dbReference type="FunFam" id="3.40.640.10:FF:000089">
    <property type="entry name" value="Aminotransferase, DegT/DnrJ/EryC1/StrS family"/>
    <property type="match status" value="1"/>
</dbReference>
<sequence>MPTSPDAAGRARTSAVQPIQMVDLKTQYEQMQEEVDGAVLDVIRSGAFINGPAVKDFQSGLQDFLRCKHVIPCANGTDALQIALMALGLKPGDEVIVPAFTYVASAEVIALLGLRPVMVDVDPFTFNVTAELIEPAITDRTKAIIPVHLFGQSCDMEPIVKLAQRHDLYIVEDNAQAIGAEYTFSDGRVARTGTLGDIGCTSFYPSKNLGAYGDGGAINTDDDALADRLRTVANHGQNRRYYHDVVGCNSRLDSVQAAILNCKLPRLEQYNDRRQAAARYYDEHLAGLPGLLPPARLPSSTHVYHQYTLRIDGDRRDALQQHLQAAGVPSMVYYPVPLYDQNAFRGTAANAIDFLPVTDTLCKEVISLPMHSELEEETLAYICAMVRSFFREV</sequence>
<reference evidence="6 7" key="1">
    <citation type="submission" date="2020-08" db="EMBL/GenBank/DDBJ databases">
        <title>Genomic Encyclopedia of Type Strains, Phase IV (KMG-IV): sequencing the most valuable type-strain genomes for metagenomic binning, comparative biology and taxonomic classification.</title>
        <authorList>
            <person name="Goeker M."/>
        </authorList>
    </citation>
    <scope>NUCLEOTIDE SEQUENCE [LARGE SCALE GENOMIC DNA]</scope>
    <source>
        <strain evidence="6 7">DSM 105137</strain>
    </source>
</reference>
<name>A0A840EHI6_9BACT</name>
<evidence type="ECO:0000313" key="7">
    <source>
        <dbReference type="Proteomes" id="UP000576209"/>
    </source>
</evidence>
<dbReference type="Gene3D" id="3.40.640.10">
    <property type="entry name" value="Type I PLP-dependent aspartate aminotransferase-like (Major domain)"/>
    <property type="match status" value="1"/>
</dbReference>
<keyword evidence="1 4" id="KW-0663">Pyridoxal phosphate</keyword>
<evidence type="ECO:0000256" key="5">
    <source>
        <dbReference type="RuleBase" id="RU004508"/>
    </source>
</evidence>
<evidence type="ECO:0000256" key="4">
    <source>
        <dbReference type="PIRSR" id="PIRSR000390-2"/>
    </source>
</evidence>
<dbReference type="InterPro" id="IPR000653">
    <property type="entry name" value="DegT/StrS_aminotransferase"/>
</dbReference>
<dbReference type="GO" id="GO:0008483">
    <property type="term" value="F:transaminase activity"/>
    <property type="evidence" value="ECO:0007669"/>
    <property type="project" value="TreeGrafter"/>
</dbReference>
<proteinExistence type="inferred from homology"/>
<dbReference type="InterPro" id="IPR015424">
    <property type="entry name" value="PyrdxlP-dep_Trfase"/>
</dbReference>
<keyword evidence="7" id="KW-1185">Reference proteome</keyword>
<organism evidence="6 7">
    <name type="scientific">Neolewinella aquimaris</name>
    <dbReference type="NCBI Taxonomy" id="1835722"/>
    <lineage>
        <taxon>Bacteria</taxon>
        <taxon>Pseudomonadati</taxon>
        <taxon>Bacteroidota</taxon>
        <taxon>Saprospiria</taxon>
        <taxon>Saprospirales</taxon>
        <taxon>Lewinellaceae</taxon>
        <taxon>Neolewinella</taxon>
    </lineage>
</organism>
<dbReference type="CDD" id="cd00616">
    <property type="entry name" value="AHBA_syn"/>
    <property type="match status" value="1"/>
</dbReference>
<dbReference type="GO" id="GO:0000271">
    <property type="term" value="P:polysaccharide biosynthetic process"/>
    <property type="evidence" value="ECO:0007669"/>
    <property type="project" value="TreeGrafter"/>
</dbReference>
<dbReference type="GO" id="GO:0030170">
    <property type="term" value="F:pyridoxal phosphate binding"/>
    <property type="evidence" value="ECO:0007669"/>
    <property type="project" value="UniProtKB-ARBA"/>
</dbReference>
<accession>A0A840EHI6</accession>
<dbReference type="InterPro" id="IPR015421">
    <property type="entry name" value="PyrdxlP-dep_Trfase_major"/>
</dbReference>
<dbReference type="PIRSF" id="PIRSF000390">
    <property type="entry name" value="PLP_StrS"/>
    <property type="match status" value="1"/>
</dbReference>
<comment type="caution">
    <text evidence="6">The sequence shown here is derived from an EMBL/GenBank/DDBJ whole genome shotgun (WGS) entry which is preliminary data.</text>
</comment>
<evidence type="ECO:0000256" key="1">
    <source>
        <dbReference type="ARBA" id="ARBA00022898"/>
    </source>
</evidence>
<dbReference type="RefSeq" id="WP_183496607.1">
    <property type="nucleotide sequence ID" value="NZ_JACIFF010000008.1"/>
</dbReference>
<evidence type="ECO:0000256" key="2">
    <source>
        <dbReference type="ARBA" id="ARBA00037999"/>
    </source>
</evidence>
<dbReference type="InterPro" id="IPR015422">
    <property type="entry name" value="PyrdxlP-dep_Trfase_small"/>
</dbReference>
<gene>
    <name evidence="6" type="ORF">GGR28_003000</name>
</gene>
<dbReference type="Proteomes" id="UP000576209">
    <property type="component" value="Unassembled WGS sequence"/>
</dbReference>
<evidence type="ECO:0000313" key="6">
    <source>
        <dbReference type="EMBL" id="MBB4080366.1"/>
    </source>
</evidence>
<protein>
    <submittedName>
        <fullName evidence="6">dTDP-4-amino-4,6-dideoxygalactose transaminase</fullName>
    </submittedName>
</protein>